<sequence>MAGLGDRQCLGWAGRLAARAVGAGQPLTYYNLGVRRQDSTEIAGRWEEECARRLPPEVDGRVVFSFGVNDTLLEDGRTRVAPEQSVANLTAVLRRARELGWATLMVAPPPVEDDEHNSRTEKLDAEFAEVCEAEDVSYVRVHQTLRHSGTWMREVTAGDGYHPSAVGYDEFAALIVPHWLLWLSDPGSGLPVVR</sequence>
<dbReference type="Gene3D" id="3.40.50.1110">
    <property type="entry name" value="SGNH hydrolase"/>
    <property type="match status" value="1"/>
</dbReference>
<dbReference type="EMBL" id="JACHIT010000001">
    <property type="protein sequence ID" value="MBB5913894.1"/>
    <property type="molecule type" value="Genomic_DNA"/>
</dbReference>
<keyword evidence="3" id="KW-1185">Reference proteome</keyword>
<reference evidence="2 3" key="1">
    <citation type="submission" date="2020-08" db="EMBL/GenBank/DDBJ databases">
        <title>Sequencing the genomes of 1000 actinobacteria strains.</title>
        <authorList>
            <person name="Klenk H.-P."/>
        </authorList>
    </citation>
    <scope>NUCLEOTIDE SEQUENCE [LARGE SCALE GENOMIC DNA]</scope>
    <source>
        <strain evidence="2 3">DSM 43582</strain>
    </source>
</reference>
<dbReference type="Proteomes" id="UP000540412">
    <property type="component" value="Unassembled WGS sequence"/>
</dbReference>
<gene>
    <name evidence="2" type="ORF">BJY24_002761</name>
</gene>
<dbReference type="InterPro" id="IPR013830">
    <property type="entry name" value="SGNH_hydro"/>
</dbReference>
<organism evidence="2 3">
    <name type="scientific">Nocardia transvalensis</name>
    <dbReference type="NCBI Taxonomy" id="37333"/>
    <lineage>
        <taxon>Bacteria</taxon>
        <taxon>Bacillati</taxon>
        <taxon>Actinomycetota</taxon>
        <taxon>Actinomycetes</taxon>
        <taxon>Mycobacteriales</taxon>
        <taxon>Nocardiaceae</taxon>
        <taxon>Nocardia</taxon>
    </lineage>
</organism>
<accession>A0A7W9UHZ6</accession>
<dbReference type="PANTHER" id="PTHR30383">
    <property type="entry name" value="THIOESTERASE 1/PROTEASE 1/LYSOPHOSPHOLIPASE L1"/>
    <property type="match status" value="1"/>
</dbReference>
<dbReference type="Pfam" id="PF13472">
    <property type="entry name" value="Lipase_GDSL_2"/>
    <property type="match status" value="1"/>
</dbReference>
<protein>
    <submittedName>
        <fullName evidence="2">Lysophospholipase L1-like esterase</fullName>
    </submittedName>
</protein>
<dbReference type="InterPro" id="IPR051532">
    <property type="entry name" value="Ester_Hydrolysis_Enzymes"/>
</dbReference>
<dbReference type="InterPro" id="IPR036514">
    <property type="entry name" value="SGNH_hydro_sf"/>
</dbReference>
<name>A0A7W9UHZ6_9NOCA</name>
<evidence type="ECO:0000259" key="1">
    <source>
        <dbReference type="Pfam" id="PF13472"/>
    </source>
</evidence>
<evidence type="ECO:0000313" key="2">
    <source>
        <dbReference type="EMBL" id="MBB5913894.1"/>
    </source>
</evidence>
<dbReference type="AlphaFoldDB" id="A0A7W9UHZ6"/>
<evidence type="ECO:0000313" key="3">
    <source>
        <dbReference type="Proteomes" id="UP000540412"/>
    </source>
</evidence>
<feature type="domain" description="SGNH hydrolase-type esterase" evidence="1">
    <location>
        <begin position="2"/>
        <end position="169"/>
    </location>
</feature>
<dbReference type="SUPFAM" id="SSF52266">
    <property type="entry name" value="SGNH hydrolase"/>
    <property type="match status" value="1"/>
</dbReference>
<dbReference type="GO" id="GO:0004622">
    <property type="term" value="F:phosphatidylcholine lysophospholipase activity"/>
    <property type="evidence" value="ECO:0007669"/>
    <property type="project" value="TreeGrafter"/>
</dbReference>
<proteinExistence type="predicted"/>
<dbReference type="PANTHER" id="PTHR30383:SF5">
    <property type="entry name" value="SGNH HYDROLASE-TYPE ESTERASE DOMAIN-CONTAINING PROTEIN"/>
    <property type="match status" value="1"/>
</dbReference>
<comment type="caution">
    <text evidence="2">The sequence shown here is derived from an EMBL/GenBank/DDBJ whole genome shotgun (WGS) entry which is preliminary data.</text>
</comment>